<evidence type="ECO:0000313" key="1">
    <source>
        <dbReference type="EMBL" id="EKC73490.1"/>
    </source>
</evidence>
<dbReference type="EMBL" id="AJWY01004049">
    <property type="protein sequence ID" value="EKC73490.1"/>
    <property type="molecule type" value="Genomic_DNA"/>
</dbReference>
<comment type="caution">
    <text evidence="1">The sequence shown here is derived from an EMBL/GenBank/DDBJ whole genome shotgun (WGS) entry which is preliminary data.</text>
</comment>
<reference evidence="1" key="1">
    <citation type="journal article" date="2013" name="Environ. Microbiol.">
        <title>Microbiota from the distal guts of lean and obese adolescents exhibit partial functional redundancy besides clear differences in community structure.</title>
        <authorList>
            <person name="Ferrer M."/>
            <person name="Ruiz A."/>
            <person name="Lanza F."/>
            <person name="Haange S.B."/>
            <person name="Oberbach A."/>
            <person name="Till H."/>
            <person name="Bargiela R."/>
            <person name="Campoy C."/>
            <person name="Segura M.T."/>
            <person name="Richter M."/>
            <person name="von Bergen M."/>
            <person name="Seifert J."/>
            <person name="Suarez A."/>
        </authorList>
    </citation>
    <scope>NUCLEOTIDE SEQUENCE</scope>
</reference>
<dbReference type="InterPro" id="IPR008979">
    <property type="entry name" value="Galactose-bd-like_sf"/>
</dbReference>
<organism evidence="1">
    <name type="scientific">human gut metagenome</name>
    <dbReference type="NCBI Taxonomy" id="408170"/>
    <lineage>
        <taxon>unclassified sequences</taxon>
        <taxon>metagenomes</taxon>
        <taxon>organismal metagenomes</taxon>
    </lineage>
</organism>
<accession>K1U5E7</accession>
<dbReference type="SUPFAM" id="SSF49785">
    <property type="entry name" value="Galactose-binding domain-like"/>
    <property type="match status" value="1"/>
</dbReference>
<protein>
    <submittedName>
        <fullName evidence="1">Protein containing Coagulation factor 5/8 type</fullName>
    </submittedName>
</protein>
<sequence length="71" mass="8054">MILQTAGGFTRRLRYLDNCLKGDPSLTPEKAVDGDEDTRWASGRDDNQWYIVDLEERCTITGFGIRLGRCS</sequence>
<dbReference type="Pfam" id="PF22633">
    <property type="entry name" value="F5_F8_type_C_2"/>
    <property type="match status" value="1"/>
</dbReference>
<gene>
    <name evidence="1" type="ORF">LEA_06197</name>
</gene>
<dbReference type="AlphaFoldDB" id="K1U5E7"/>
<proteinExistence type="predicted"/>
<dbReference type="Gene3D" id="2.60.120.260">
    <property type="entry name" value="Galactose-binding domain-like"/>
    <property type="match status" value="1"/>
</dbReference>
<name>K1U5E7_9ZZZZ</name>
<feature type="non-terminal residue" evidence="1">
    <location>
        <position position="71"/>
    </location>
</feature>